<sequence length="375" mass="40254">MPLTIDLHIIQSVPPSNMNRDEDGSPKSTMYGGTRRTRVSSQAWKRAIRRDFEGFLDTADLGVRTLRAVGEIATRIKAIDSTISDEDGERLATAVLTATGIKVTKVPARKKAKSADDEEPQEHSKTGALLFLSNPQLDELARLAVDSQGSVDKKAAKAILLRGNSIDLALFGRMVADAPDLNVDAAAQVAHAIGTHASVPEFDYFTAVDEKRVDDNAGAGMIGTVEFNTATLYRYATVNIDALRKNLGSDEAVGRGVEAFIRSFIRSMPTGKQNTFANRTLPSFVYAAVRTDQPINLAGAFEKAVDPRKGLTEESVSALISEARNLYSNFDASPTAGYVVSRVDVDVDGFADTVTAEALVSALGAQVRDNTKVSS</sequence>
<protein>
    <submittedName>
        <fullName evidence="2">Type I-E CRISPR-associated protein Cas7/Cse4/CasC</fullName>
    </submittedName>
</protein>
<gene>
    <name evidence="2" type="primary">cas7e</name>
    <name evidence="2" type="ORF">GII31_21100</name>
</gene>
<reference evidence="2" key="1">
    <citation type="journal article" date="2021" name="Nat. Microbiol.">
        <title>Cocultivation of an ultrasmall environmental parasitic bacterium with lytic ability against bacteria associated with wastewater foams.</title>
        <authorList>
            <person name="Batinovic S."/>
            <person name="Rose J.J.A."/>
            <person name="Ratcliffe J."/>
            <person name="Seviour R.J."/>
            <person name="Petrovski S."/>
        </authorList>
    </citation>
    <scope>NUCLEOTIDE SEQUENCE</scope>
    <source>
        <strain evidence="2">CON9</strain>
    </source>
</reference>
<dbReference type="Pfam" id="PF09344">
    <property type="entry name" value="Cas_CT1975"/>
    <property type="match status" value="1"/>
</dbReference>
<dbReference type="NCBIfam" id="TIGR01869">
    <property type="entry name" value="casC_Cse4"/>
    <property type="match status" value="1"/>
</dbReference>
<feature type="region of interest" description="Disordered" evidence="1">
    <location>
        <begin position="13"/>
        <end position="36"/>
    </location>
</feature>
<name>A0ABX6IMQ6_9ACTN</name>
<accession>A0ABX6IMQ6</accession>
<dbReference type="InterPro" id="IPR010148">
    <property type="entry name" value="CRISPR-assoc_prot_CT1975"/>
</dbReference>
<keyword evidence="3" id="KW-1185">Reference proteome</keyword>
<proteinExistence type="predicted"/>
<evidence type="ECO:0000313" key="2">
    <source>
        <dbReference type="EMBL" id="QHN37022.1"/>
    </source>
</evidence>
<organism evidence="2 3">
    <name type="scientific">Gordonia pseudamarae</name>
    <dbReference type="NCBI Taxonomy" id="2831662"/>
    <lineage>
        <taxon>Bacteria</taxon>
        <taxon>Bacillati</taxon>
        <taxon>Actinomycetota</taxon>
        <taxon>Actinomycetes</taxon>
        <taxon>Mycobacteriales</taxon>
        <taxon>Gordoniaceae</taxon>
        <taxon>Gordonia</taxon>
    </lineage>
</organism>
<dbReference type="Proteomes" id="UP001059836">
    <property type="component" value="Chromosome"/>
</dbReference>
<evidence type="ECO:0000313" key="3">
    <source>
        <dbReference type="Proteomes" id="UP001059836"/>
    </source>
</evidence>
<dbReference type="EMBL" id="CP045809">
    <property type="protein sequence ID" value="QHN37022.1"/>
    <property type="molecule type" value="Genomic_DNA"/>
</dbReference>
<evidence type="ECO:0000256" key="1">
    <source>
        <dbReference type="SAM" id="MobiDB-lite"/>
    </source>
</evidence>
<dbReference type="RefSeq" id="WP_213245289.1">
    <property type="nucleotide sequence ID" value="NZ_CP045806.1"/>
</dbReference>